<evidence type="ECO:0000313" key="2">
    <source>
        <dbReference type="Proteomes" id="UP000320078"/>
    </source>
</evidence>
<gene>
    <name evidence="1" type="ORF">MDPP_0031</name>
</gene>
<name>A0A559KJV2_9MOLU</name>
<protein>
    <submittedName>
        <fullName evidence="1">Uncharacterized protein</fullName>
    </submittedName>
</protein>
<evidence type="ECO:0000313" key="1">
    <source>
        <dbReference type="EMBL" id="TVY12415.1"/>
    </source>
</evidence>
<dbReference type="Proteomes" id="UP000320078">
    <property type="component" value="Unassembled WGS sequence"/>
</dbReference>
<sequence>MLIIILKICYSKPLIFRQTVIIILFKKTPNFNNHKINFSEIDKLSLKKYFILSKDNITSFFHITTKTFFLILKNNLEKKYKGIRTKEYYYNCFQENDFHFSVYDEIKIEFDRGVILNNYLDFIQQIDYLIKSF</sequence>
<dbReference type="EMBL" id="VIAE01000001">
    <property type="protein sequence ID" value="TVY12415.1"/>
    <property type="molecule type" value="Genomic_DNA"/>
</dbReference>
<organism evidence="1 2">
    <name type="scientific">Candidatus Phytoplasma pini</name>
    <dbReference type="NCBI Taxonomy" id="267362"/>
    <lineage>
        <taxon>Bacteria</taxon>
        <taxon>Bacillati</taxon>
        <taxon>Mycoplasmatota</taxon>
        <taxon>Mollicutes</taxon>
        <taxon>Acholeplasmatales</taxon>
        <taxon>Acholeplasmataceae</taxon>
        <taxon>Candidatus Phytoplasma</taxon>
    </lineage>
</organism>
<reference evidence="1 2" key="1">
    <citation type="submission" date="2019-06" db="EMBL/GenBank/DDBJ databases">
        <title>Draft Genome Sequence of Candidatus Phytoplasma pini-Related Strain MDPP: A Resource for Comparative Genomics of Gymnosperm-infecting Phytoplasmas.</title>
        <authorList>
            <person name="Cai W."/>
            <person name="Costanzo S."/>
            <person name="Shao J."/>
            <person name="Zhao Y."/>
            <person name="Davis R."/>
        </authorList>
    </citation>
    <scope>NUCLEOTIDE SEQUENCE [LARGE SCALE GENOMIC DNA]</scope>
    <source>
        <strain evidence="1 2">MDPP</strain>
    </source>
</reference>
<proteinExistence type="predicted"/>
<dbReference type="AlphaFoldDB" id="A0A559KJV2"/>
<accession>A0A559KJV2</accession>
<keyword evidence="2" id="KW-1185">Reference proteome</keyword>
<comment type="caution">
    <text evidence="1">The sequence shown here is derived from an EMBL/GenBank/DDBJ whole genome shotgun (WGS) entry which is preliminary data.</text>
</comment>